<reference evidence="1 2" key="1">
    <citation type="journal article" date="2016" name="Nat. Commun.">
        <title>Thousands of microbial genomes shed light on interconnected biogeochemical processes in an aquifer system.</title>
        <authorList>
            <person name="Anantharaman K."/>
            <person name="Brown C.T."/>
            <person name="Hug L.A."/>
            <person name="Sharon I."/>
            <person name="Castelle C.J."/>
            <person name="Probst A.J."/>
            <person name="Thomas B.C."/>
            <person name="Singh A."/>
            <person name="Wilkins M.J."/>
            <person name="Karaoz U."/>
            <person name="Brodie E.L."/>
            <person name="Williams K.H."/>
            <person name="Hubbard S.S."/>
            <person name="Banfield J.F."/>
        </authorList>
    </citation>
    <scope>NUCLEOTIDE SEQUENCE [LARGE SCALE GENOMIC DNA]</scope>
</reference>
<dbReference type="STRING" id="1817768.A3A87_08520"/>
<dbReference type="AlphaFoldDB" id="A0A1F6TWC4"/>
<evidence type="ECO:0000313" key="1">
    <source>
        <dbReference type="EMBL" id="OGI49453.1"/>
    </source>
</evidence>
<evidence type="ECO:0000313" key="2">
    <source>
        <dbReference type="Proteomes" id="UP000179037"/>
    </source>
</evidence>
<dbReference type="EMBL" id="MFTC01000098">
    <property type="protein sequence ID" value="OGI49453.1"/>
    <property type="molecule type" value="Genomic_DNA"/>
</dbReference>
<protein>
    <submittedName>
        <fullName evidence="1">Uncharacterized protein</fullName>
    </submittedName>
</protein>
<gene>
    <name evidence="1" type="ORF">A3A87_08520</name>
</gene>
<name>A0A1F6TWC4_9PROT</name>
<proteinExistence type="predicted"/>
<organism evidence="1 2">
    <name type="scientific">Candidatus Muproteobacteria bacterium RIFCSPLOWO2_01_FULL_60_18</name>
    <dbReference type="NCBI Taxonomy" id="1817768"/>
    <lineage>
        <taxon>Bacteria</taxon>
        <taxon>Pseudomonadati</taxon>
        <taxon>Pseudomonadota</taxon>
        <taxon>Candidatus Muproteobacteria</taxon>
    </lineage>
</organism>
<dbReference type="Proteomes" id="UP000179037">
    <property type="component" value="Unassembled WGS sequence"/>
</dbReference>
<comment type="caution">
    <text evidence="1">The sequence shown here is derived from an EMBL/GenBank/DDBJ whole genome shotgun (WGS) entry which is preliminary data.</text>
</comment>
<sequence>MGEIVKFKKPSLRDKAEGKTLCKSGFHRWKVVTERKFDVSQGKLVTLRRCERCGKEKTELR</sequence>
<accession>A0A1F6TWC4</accession>